<dbReference type="Proteomes" id="UP001160148">
    <property type="component" value="Unassembled WGS sequence"/>
</dbReference>
<reference evidence="2 3" key="1">
    <citation type="submission" date="2023-01" db="EMBL/GenBank/DDBJ databases">
        <authorList>
            <person name="Whitehead M."/>
        </authorList>
    </citation>
    <scope>NUCLEOTIDE SEQUENCE [LARGE SCALE GENOMIC DNA]</scope>
</reference>
<protein>
    <submittedName>
        <fullName evidence="2">Uncharacterized protein</fullName>
    </submittedName>
</protein>
<proteinExistence type="predicted"/>
<accession>A0AAV0VEQ8</accession>
<organism evidence="2 3">
    <name type="scientific">Macrosiphum euphorbiae</name>
    <name type="common">potato aphid</name>
    <dbReference type="NCBI Taxonomy" id="13131"/>
    <lineage>
        <taxon>Eukaryota</taxon>
        <taxon>Metazoa</taxon>
        <taxon>Ecdysozoa</taxon>
        <taxon>Arthropoda</taxon>
        <taxon>Hexapoda</taxon>
        <taxon>Insecta</taxon>
        <taxon>Pterygota</taxon>
        <taxon>Neoptera</taxon>
        <taxon>Paraneoptera</taxon>
        <taxon>Hemiptera</taxon>
        <taxon>Sternorrhyncha</taxon>
        <taxon>Aphidomorpha</taxon>
        <taxon>Aphidoidea</taxon>
        <taxon>Aphididae</taxon>
        <taxon>Macrosiphini</taxon>
        <taxon>Macrosiphum</taxon>
    </lineage>
</organism>
<sequence>MTKNPKSTSPPTNMPLSGTILIHQTKSSANPRYQPHLPLKRQSRSTPKHRITAPRIIVEKSRLTKTRGHPQCKR</sequence>
<keyword evidence="3" id="KW-1185">Reference proteome</keyword>
<dbReference type="EMBL" id="CARXXK010000001">
    <property type="protein sequence ID" value="CAI6342714.1"/>
    <property type="molecule type" value="Genomic_DNA"/>
</dbReference>
<name>A0AAV0VEQ8_9HEMI</name>
<feature type="compositionally biased region" description="Basic residues" evidence="1">
    <location>
        <begin position="63"/>
        <end position="74"/>
    </location>
</feature>
<evidence type="ECO:0000256" key="1">
    <source>
        <dbReference type="SAM" id="MobiDB-lite"/>
    </source>
</evidence>
<evidence type="ECO:0000313" key="3">
    <source>
        <dbReference type="Proteomes" id="UP001160148"/>
    </source>
</evidence>
<evidence type="ECO:0000313" key="2">
    <source>
        <dbReference type="EMBL" id="CAI6342714.1"/>
    </source>
</evidence>
<dbReference type="AlphaFoldDB" id="A0AAV0VEQ8"/>
<feature type="compositionally biased region" description="Basic residues" evidence="1">
    <location>
        <begin position="38"/>
        <end position="52"/>
    </location>
</feature>
<comment type="caution">
    <text evidence="2">The sequence shown here is derived from an EMBL/GenBank/DDBJ whole genome shotgun (WGS) entry which is preliminary data.</text>
</comment>
<feature type="region of interest" description="Disordered" evidence="1">
    <location>
        <begin position="26"/>
        <end position="74"/>
    </location>
</feature>
<gene>
    <name evidence="2" type="ORF">MEUPH1_LOCUS76</name>
</gene>